<accession>A0ABX8AJV2</accession>
<gene>
    <name evidence="1" type="ORF">KGB56_14115</name>
</gene>
<sequence>MDALKPKGRYAIAGAIGDPQVELNIRTLYLTDLRFIAAQCWSRKCSSISSAISRRVAS</sequence>
<protein>
    <submittedName>
        <fullName evidence="1">Uncharacterized protein</fullName>
    </submittedName>
</protein>
<keyword evidence="2" id="KW-1185">Reference proteome</keyword>
<dbReference type="EMBL" id="CP074126">
    <property type="protein sequence ID" value="QUS54527.1"/>
    <property type="molecule type" value="Genomic_DNA"/>
</dbReference>
<dbReference type="Proteomes" id="UP000680706">
    <property type="component" value="Chromosome"/>
</dbReference>
<evidence type="ECO:0000313" key="1">
    <source>
        <dbReference type="EMBL" id="QUS54527.1"/>
    </source>
</evidence>
<proteinExistence type="predicted"/>
<name>A0ABX8AJV2_9HYPH</name>
<dbReference type="Gene3D" id="3.40.50.720">
    <property type="entry name" value="NAD(P)-binding Rossmann-like Domain"/>
    <property type="match status" value="1"/>
</dbReference>
<dbReference type="RefSeq" id="WP_156701978.1">
    <property type="nucleotide sequence ID" value="NZ_CP074126.1"/>
</dbReference>
<organism evidence="1 2">
    <name type="scientific">Pseudovibrio brasiliensis</name>
    <dbReference type="NCBI Taxonomy" id="1898042"/>
    <lineage>
        <taxon>Bacteria</taxon>
        <taxon>Pseudomonadati</taxon>
        <taxon>Pseudomonadota</taxon>
        <taxon>Alphaproteobacteria</taxon>
        <taxon>Hyphomicrobiales</taxon>
        <taxon>Stappiaceae</taxon>
        <taxon>Pseudovibrio</taxon>
    </lineage>
</organism>
<reference evidence="1 2" key="1">
    <citation type="journal article" date="2021" name="Angew. Chem. Int. Ed. Engl.">
        <title>A novel family of nonribosomal peptides modulate collective behavior in Pseudovibrio bacteria isolated from marine sponges.</title>
        <authorList>
            <person name="Ioca L.P."/>
            <person name="Dai Y."/>
            <person name="Kunakom S."/>
            <person name="Diaz-Espinosa J."/>
            <person name="Krunic A."/>
            <person name="Crnkovic C.M."/>
            <person name="Orjala J."/>
            <person name="Sanchez L.M."/>
            <person name="Ferreira A.G."/>
            <person name="Berlinck R.G.S."/>
            <person name="Eustaquio A.S."/>
        </authorList>
    </citation>
    <scope>NUCLEOTIDE SEQUENCE [LARGE SCALE GENOMIC DNA]</scope>
    <source>
        <strain evidence="1 2">Ab134</strain>
    </source>
</reference>
<evidence type="ECO:0000313" key="2">
    <source>
        <dbReference type="Proteomes" id="UP000680706"/>
    </source>
</evidence>